<feature type="compositionally biased region" description="Low complexity" evidence="1">
    <location>
        <begin position="465"/>
        <end position="478"/>
    </location>
</feature>
<organism evidence="4 5">
    <name type="scientific">Methylocella silvestris</name>
    <dbReference type="NCBI Taxonomy" id="199596"/>
    <lineage>
        <taxon>Bacteria</taxon>
        <taxon>Pseudomonadati</taxon>
        <taxon>Pseudomonadota</taxon>
        <taxon>Alphaproteobacteria</taxon>
        <taxon>Hyphomicrobiales</taxon>
        <taxon>Beijerinckiaceae</taxon>
        <taxon>Methylocella</taxon>
    </lineage>
</organism>
<reference evidence="4 5" key="1">
    <citation type="submission" date="2017-10" db="EMBL/GenBank/DDBJ databases">
        <title>Genome announcement of Methylocella silvestris TVC from permafrost.</title>
        <authorList>
            <person name="Wang J."/>
            <person name="Geng K."/>
            <person name="Ul-Haque F."/>
            <person name="Crombie A.T."/>
            <person name="Street L.E."/>
            <person name="Wookey P.A."/>
            <person name="Murrell J.C."/>
            <person name="Pratscher J."/>
        </authorList>
    </citation>
    <scope>NUCLEOTIDE SEQUENCE [LARGE SCALE GENOMIC DNA]</scope>
    <source>
        <strain evidence="4 5">TVC</strain>
    </source>
</reference>
<keyword evidence="2" id="KW-0812">Transmembrane</keyword>
<dbReference type="PANTHER" id="PTHR23028">
    <property type="entry name" value="ACETYLTRANSFERASE"/>
    <property type="match status" value="1"/>
</dbReference>
<dbReference type="EMBL" id="PDZR01000006">
    <property type="protein sequence ID" value="PNG26610.1"/>
    <property type="molecule type" value="Genomic_DNA"/>
</dbReference>
<feature type="region of interest" description="Disordered" evidence="1">
    <location>
        <begin position="456"/>
        <end position="496"/>
    </location>
</feature>
<dbReference type="GO" id="GO:0000271">
    <property type="term" value="P:polysaccharide biosynthetic process"/>
    <property type="evidence" value="ECO:0007669"/>
    <property type="project" value="TreeGrafter"/>
</dbReference>
<evidence type="ECO:0000256" key="2">
    <source>
        <dbReference type="SAM" id="Phobius"/>
    </source>
</evidence>
<dbReference type="Pfam" id="PF01757">
    <property type="entry name" value="Acyl_transf_3"/>
    <property type="match status" value="1"/>
</dbReference>
<dbReference type="Proteomes" id="UP000236286">
    <property type="component" value="Unassembled WGS sequence"/>
</dbReference>
<keyword evidence="2" id="KW-0472">Membrane</keyword>
<protein>
    <recommendedName>
        <fullName evidence="3">Acyltransferase 3 domain-containing protein</fullName>
    </recommendedName>
</protein>
<sequence length="496" mass="54141">MSNPPFRCFEALLNAWRGPFHLSQSPSSHIFLTIPPRPQPAGLISMCVLRQRQTCSLCGFHSRHMTKARRFECEGQDMGFMERLPRLRAASGELLHLDLMRFIASVGIVFHHSHEFFVPLAERAAQMERTAGLALFVDLFFIISGYVIAFVYHDRTGTFGDYATFIQRRIGRLVPLHWLTLAVAIAIWSLFRTVGAAGSHTPSFAPECIAETALLMHAYLPCGNGLTFNGVSWSISAEMVMYLAFPLVALLGARGGLLLLAAGVAALAALMTVNLSDYHWSLYGATWTEIPAVLRAAPSFAIGAALYYNRALIACVPAPRLILIGATLCSFVAMMNGAPELVTLVIVYIVAVAAIAADLQGAVSPAVRRCAPLGQLTYSIYMWHSIIILVLINAIGDKFLHGRQAATIFLAIVSYVAIGVVGYLSFFYIETPARRWVDRIDFSGWSRRNRGLAGAEAAARDETKNAQPQKAPAASSATLEERIHKSRAAGREASAD</sequence>
<evidence type="ECO:0000256" key="1">
    <source>
        <dbReference type="SAM" id="MobiDB-lite"/>
    </source>
</evidence>
<feature type="transmembrane region" description="Helical" evidence="2">
    <location>
        <begin position="345"/>
        <end position="364"/>
    </location>
</feature>
<dbReference type="InterPro" id="IPR002656">
    <property type="entry name" value="Acyl_transf_3_dom"/>
</dbReference>
<accession>A0A2J7TIL0</accession>
<feature type="transmembrane region" description="Helical" evidence="2">
    <location>
        <begin position="408"/>
        <end position="429"/>
    </location>
</feature>
<evidence type="ECO:0000259" key="3">
    <source>
        <dbReference type="Pfam" id="PF01757"/>
    </source>
</evidence>
<comment type="caution">
    <text evidence="4">The sequence shown here is derived from an EMBL/GenBank/DDBJ whole genome shotgun (WGS) entry which is preliminary data.</text>
</comment>
<evidence type="ECO:0000313" key="4">
    <source>
        <dbReference type="EMBL" id="PNG26610.1"/>
    </source>
</evidence>
<feature type="transmembrane region" description="Helical" evidence="2">
    <location>
        <begin position="292"/>
        <end position="309"/>
    </location>
</feature>
<evidence type="ECO:0000313" key="5">
    <source>
        <dbReference type="Proteomes" id="UP000236286"/>
    </source>
</evidence>
<proteinExistence type="predicted"/>
<dbReference type="PANTHER" id="PTHR23028:SF53">
    <property type="entry name" value="ACYL_TRANSF_3 DOMAIN-CONTAINING PROTEIN"/>
    <property type="match status" value="1"/>
</dbReference>
<feature type="transmembrane region" description="Helical" evidence="2">
    <location>
        <begin position="173"/>
        <end position="191"/>
    </location>
</feature>
<keyword evidence="2" id="KW-1133">Transmembrane helix</keyword>
<dbReference type="GO" id="GO:0016020">
    <property type="term" value="C:membrane"/>
    <property type="evidence" value="ECO:0007669"/>
    <property type="project" value="TreeGrafter"/>
</dbReference>
<feature type="transmembrane region" description="Helical" evidence="2">
    <location>
        <begin position="376"/>
        <end position="396"/>
    </location>
</feature>
<feature type="transmembrane region" description="Helical" evidence="2">
    <location>
        <begin position="133"/>
        <end position="152"/>
    </location>
</feature>
<gene>
    <name evidence="4" type="ORF">CR492_07970</name>
</gene>
<dbReference type="OrthoDB" id="9796461at2"/>
<name>A0A2J7TIL0_METSI</name>
<dbReference type="InterPro" id="IPR050879">
    <property type="entry name" value="Acyltransferase_3"/>
</dbReference>
<dbReference type="AlphaFoldDB" id="A0A2J7TIL0"/>
<feature type="compositionally biased region" description="Basic and acidic residues" evidence="1">
    <location>
        <begin position="479"/>
        <end position="496"/>
    </location>
</feature>
<feature type="transmembrane region" description="Helical" evidence="2">
    <location>
        <begin position="258"/>
        <end position="280"/>
    </location>
</feature>
<feature type="domain" description="Acyltransferase 3" evidence="3">
    <location>
        <begin position="97"/>
        <end position="420"/>
    </location>
</feature>
<dbReference type="GO" id="GO:0016747">
    <property type="term" value="F:acyltransferase activity, transferring groups other than amino-acyl groups"/>
    <property type="evidence" value="ECO:0007669"/>
    <property type="project" value="InterPro"/>
</dbReference>
<feature type="transmembrane region" description="Helical" evidence="2">
    <location>
        <begin position="321"/>
        <end position="339"/>
    </location>
</feature>